<dbReference type="GO" id="GO:0044183">
    <property type="term" value="F:protein folding chaperone"/>
    <property type="evidence" value="ECO:0007669"/>
    <property type="project" value="TreeGrafter"/>
</dbReference>
<keyword evidence="2" id="KW-0143">Chaperone</keyword>
<dbReference type="Pfam" id="PF01920">
    <property type="entry name" value="Prefoldin_2"/>
    <property type="match status" value="1"/>
</dbReference>
<keyword evidence="4" id="KW-0732">Signal</keyword>
<dbReference type="Gene3D" id="1.10.287.370">
    <property type="match status" value="1"/>
</dbReference>
<evidence type="ECO:0000313" key="6">
    <source>
        <dbReference type="EMBL" id="CAD8978141.1"/>
    </source>
</evidence>
<evidence type="ECO:0000256" key="4">
    <source>
        <dbReference type="SAM" id="SignalP"/>
    </source>
</evidence>
<proteinExistence type="inferred from homology"/>
<evidence type="ECO:0008006" key="7">
    <source>
        <dbReference type="Google" id="ProtNLM"/>
    </source>
</evidence>
<dbReference type="InterPro" id="IPR009053">
    <property type="entry name" value="Prefoldin"/>
</dbReference>
<name>A0A6T8PGW7_HEMAN</name>
<feature type="signal peptide" evidence="4">
    <location>
        <begin position="1"/>
        <end position="25"/>
    </location>
</feature>
<dbReference type="GO" id="GO:0005737">
    <property type="term" value="C:cytoplasm"/>
    <property type="evidence" value="ECO:0007669"/>
    <property type="project" value="TreeGrafter"/>
</dbReference>
<comment type="similarity">
    <text evidence="1">Belongs to the prefoldin subunit beta family.</text>
</comment>
<reference evidence="6" key="1">
    <citation type="submission" date="2021-01" db="EMBL/GenBank/DDBJ databases">
        <authorList>
            <person name="Corre E."/>
            <person name="Pelletier E."/>
            <person name="Niang G."/>
            <person name="Scheremetjew M."/>
            <person name="Finn R."/>
            <person name="Kale V."/>
            <person name="Holt S."/>
            <person name="Cochrane G."/>
            <person name="Meng A."/>
            <person name="Brown T."/>
            <person name="Cohen L."/>
        </authorList>
    </citation>
    <scope>NUCLEOTIDE SEQUENCE</scope>
    <source>
        <strain evidence="5">CCMP441</strain>
        <strain evidence="6">CCMP644</strain>
    </source>
</reference>
<gene>
    <name evidence="6" type="ORF">HAND00432_LOCUS29149</name>
    <name evidence="5" type="ORF">HAND1043_LOCUS24076</name>
</gene>
<dbReference type="PANTHER" id="PTHR20903">
    <property type="entry name" value="PREFOLDIN SUBUNIT 1-RELATED"/>
    <property type="match status" value="1"/>
</dbReference>
<dbReference type="GO" id="GO:0051082">
    <property type="term" value="F:unfolded protein binding"/>
    <property type="evidence" value="ECO:0007669"/>
    <property type="project" value="InterPro"/>
</dbReference>
<evidence type="ECO:0000313" key="5">
    <source>
        <dbReference type="EMBL" id="CAD8757562.1"/>
    </source>
</evidence>
<keyword evidence="3" id="KW-0175">Coiled coil</keyword>
<evidence type="ECO:0000256" key="3">
    <source>
        <dbReference type="SAM" id="Coils"/>
    </source>
</evidence>
<dbReference type="PANTHER" id="PTHR20903:SF0">
    <property type="entry name" value="PREFOLDIN SUBUNIT 1"/>
    <property type="match status" value="1"/>
</dbReference>
<dbReference type="SUPFAM" id="SSF46579">
    <property type="entry name" value="Prefoldin"/>
    <property type="match status" value="1"/>
</dbReference>
<feature type="coiled-coil region" evidence="3">
    <location>
        <begin position="205"/>
        <end position="236"/>
    </location>
</feature>
<protein>
    <recommendedName>
        <fullName evidence="7">Prefoldin subunit 5</fullName>
    </recommendedName>
</protein>
<accession>A0A6T8PGW7</accession>
<dbReference type="EMBL" id="HBFK01039657">
    <property type="protein sequence ID" value="CAD8757562.1"/>
    <property type="molecule type" value="Transcribed_RNA"/>
</dbReference>
<evidence type="ECO:0000256" key="2">
    <source>
        <dbReference type="ARBA" id="ARBA00023186"/>
    </source>
</evidence>
<dbReference type="EMBL" id="HBFX01048488">
    <property type="protein sequence ID" value="CAD8978141.1"/>
    <property type="molecule type" value="Transcribed_RNA"/>
</dbReference>
<evidence type="ECO:0000256" key="1">
    <source>
        <dbReference type="ARBA" id="ARBA00008045"/>
    </source>
</evidence>
<feature type="chain" id="PRO_5036393730" description="Prefoldin subunit 5" evidence="4">
    <location>
        <begin position="26"/>
        <end position="261"/>
    </location>
</feature>
<dbReference type="GO" id="GO:0016272">
    <property type="term" value="C:prefoldin complex"/>
    <property type="evidence" value="ECO:0007669"/>
    <property type="project" value="InterPro"/>
</dbReference>
<dbReference type="AlphaFoldDB" id="A0A6T8PGW7"/>
<organism evidence="6">
    <name type="scientific">Hemiselmis andersenii</name>
    <name type="common">Cryptophyte alga</name>
    <dbReference type="NCBI Taxonomy" id="464988"/>
    <lineage>
        <taxon>Eukaryota</taxon>
        <taxon>Cryptophyceae</taxon>
        <taxon>Cryptomonadales</taxon>
        <taxon>Hemiselmidaceae</taxon>
        <taxon>Hemiselmis</taxon>
    </lineage>
</organism>
<dbReference type="InterPro" id="IPR002777">
    <property type="entry name" value="PFD_beta-like"/>
</dbReference>
<sequence length="261" mass="28359">MGRASTFSPWLAACLLLLVPGAGEALRTAPAAMLSNGHLRAPRIGHCCPECIVGDGAERSRVACCAVMGHLVATARLRGGASGPIDPEYEAVLKSGKAVQTGMAVGNVEEQELSAQLPWPEGSEERKKSFVDYQKQYKTAKEDLRSAAGKLQIATQQQQVHKITLTALRGLKPGAAVHLPVGRMFMQKSAEEVTEVLDYQSGKVLEEALCELQDLKEGLEKKVQRLEKDMQDLLNHVFRGRFQLFVDSPGRQGMSVPSHKS</sequence>